<name>A0A7K6I8U6_9PASS</name>
<dbReference type="EMBL" id="VZRN01005758">
    <property type="protein sequence ID" value="NWV84419.1"/>
    <property type="molecule type" value="Genomic_DNA"/>
</dbReference>
<feature type="domain" description="PA" evidence="1">
    <location>
        <begin position="31"/>
        <end position="117"/>
    </location>
</feature>
<dbReference type="Gene3D" id="3.50.30.30">
    <property type="match status" value="1"/>
</dbReference>
<evidence type="ECO:0000313" key="3">
    <source>
        <dbReference type="Proteomes" id="UP000521322"/>
    </source>
</evidence>
<dbReference type="PANTHER" id="PTHR10404">
    <property type="entry name" value="N-ACETYLATED-ALPHA-LINKED ACIDIC DIPEPTIDASE"/>
    <property type="match status" value="1"/>
</dbReference>
<dbReference type="SUPFAM" id="SSF52025">
    <property type="entry name" value="PA domain"/>
    <property type="match status" value="1"/>
</dbReference>
<feature type="non-terminal residue" evidence="2">
    <location>
        <position position="165"/>
    </location>
</feature>
<dbReference type="InterPro" id="IPR046450">
    <property type="entry name" value="PA_dom_sf"/>
</dbReference>
<dbReference type="Pfam" id="PF02225">
    <property type="entry name" value="PA"/>
    <property type="match status" value="1"/>
</dbReference>
<dbReference type="InterPro" id="IPR003137">
    <property type="entry name" value="PA_domain"/>
</dbReference>
<gene>
    <name evidence="2" type="primary">Tfr2_0</name>
    <name evidence="2" type="ORF">DASBRO_R16308</name>
</gene>
<dbReference type="GO" id="GO:0140298">
    <property type="term" value="P:endocytic iron import into cell"/>
    <property type="evidence" value="ECO:0007669"/>
    <property type="project" value="TreeGrafter"/>
</dbReference>
<proteinExistence type="predicted"/>
<evidence type="ECO:0000313" key="2">
    <source>
        <dbReference type="EMBL" id="NWV84419.1"/>
    </source>
</evidence>
<comment type="caution">
    <text evidence="2">The sequence shown here is derived from an EMBL/GenBank/DDBJ whole genome shotgun (WGS) entry which is preliminary data.</text>
</comment>
<dbReference type="GO" id="GO:0009897">
    <property type="term" value="C:external side of plasma membrane"/>
    <property type="evidence" value="ECO:0007669"/>
    <property type="project" value="TreeGrafter"/>
</dbReference>
<evidence type="ECO:0000259" key="1">
    <source>
        <dbReference type="Pfam" id="PF02225"/>
    </source>
</evidence>
<accession>A0A7K6I8U6</accession>
<dbReference type="Proteomes" id="UP000521322">
    <property type="component" value="Unassembled WGS sequence"/>
</dbReference>
<feature type="non-terminal residue" evidence="2">
    <location>
        <position position="1"/>
    </location>
</feature>
<dbReference type="InterPro" id="IPR039373">
    <property type="entry name" value="Peptidase_M28B"/>
</dbReference>
<dbReference type="AlphaFoldDB" id="A0A7K6I8U6"/>
<organism evidence="2 3">
    <name type="scientific">Dasyornis broadbenti</name>
    <name type="common">rufous bristle-bird</name>
    <dbReference type="NCBI Taxonomy" id="243059"/>
    <lineage>
        <taxon>Eukaryota</taxon>
        <taxon>Metazoa</taxon>
        <taxon>Chordata</taxon>
        <taxon>Craniata</taxon>
        <taxon>Vertebrata</taxon>
        <taxon>Euteleostomi</taxon>
        <taxon>Archelosauria</taxon>
        <taxon>Archosauria</taxon>
        <taxon>Dinosauria</taxon>
        <taxon>Saurischia</taxon>
        <taxon>Theropoda</taxon>
        <taxon>Coelurosauria</taxon>
        <taxon>Aves</taxon>
        <taxon>Neognathae</taxon>
        <taxon>Neoaves</taxon>
        <taxon>Telluraves</taxon>
        <taxon>Australaves</taxon>
        <taxon>Passeriformes</taxon>
        <taxon>Meliphagoidea</taxon>
        <taxon>Dasyornithidae</taxon>
        <taxon>Dasyornis</taxon>
    </lineage>
</organism>
<protein>
    <submittedName>
        <fullName evidence="2">TFR2 protein</fullName>
    </submittedName>
</protein>
<sequence>LRWVGPGGEELERLRLDPDAFCAWSAPGNATGGLVYGHYGRPQDLAQLRARGVSAQGHLMLLRLGRGTPAQKVAAAAGAGAVGVLLYPDPQDMAGPGGGPGLRGDTAVTVHVHDGAGDPFSRGFPSFTGHAPPGPVPGVPPIPAHPISANTAMKLLRYGQDPPKS</sequence>
<keyword evidence="3" id="KW-1185">Reference proteome</keyword>
<dbReference type="PANTHER" id="PTHR10404:SF33">
    <property type="entry name" value="TRANSFERRIN RECEPTOR PROTEIN 2"/>
    <property type="match status" value="1"/>
</dbReference>
<reference evidence="2 3" key="1">
    <citation type="submission" date="2019-09" db="EMBL/GenBank/DDBJ databases">
        <title>Bird 10,000 Genomes (B10K) Project - Family phase.</title>
        <authorList>
            <person name="Zhang G."/>
        </authorList>
    </citation>
    <scope>NUCLEOTIDE SEQUENCE [LARGE SCALE GENOMIC DNA]</scope>
    <source>
        <strain evidence="2">B10K-DU-029-49</strain>
        <tissue evidence="2">Liver</tissue>
    </source>
</reference>